<dbReference type="EMBL" id="JEMB01002970">
    <property type="protein sequence ID" value="KYF76868.1"/>
    <property type="molecule type" value="Genomic_DNA"/>
</dbReference>
<gene>
    <name evidence="1" type="ORF">BE17_39110</name>
</gene>
<evidence type="ECO:0000313" key="2">
    <source>
        <dbReference type="Proteomes" id="UP000075635"/>
    </source>
</evidence>
<proteinExistence type="predicted"/>
<dbReference type="AlphaFoldDB" id="A0A150RAX2"/>
<reference evidence="1 2" key="1">
    <citation type="submission" date="2014-02" db="EMBL/GenBank/DDBJ databases">
        <title>The small core and large imbalanced accessory genome model reveals a collaborative survival strategy of Sorangium cellulosum strains in nature.</title>
        <authorList>
            <person name="Han K."/>
            <person name="Peng R."/>
            <person name="Blom J."/>
            <person name="Li Y.-Z."/>
        </authorList>
    </citation>
    <scope>NUCLEOTIDE SEQUENCE [LARGE SCALE GENOMIC DNA]</scope>
    <source>
        <strain evidence="1 2">So0011-07</strain>
    </source>
</reference>
<protein>
    <submittedName>
        <fullName evidence="1">Uncharacterized protein</fullName>
    </submittedName>
</protein>
<comment type="caution">
    <text evidence="1">The sequence shown here is derived from an EMBL/GenBank/DDBJ whole genome shotgun (WGS) entry which is preliminary data.</text>
</comment>
<name>A0A150RAX2_SORCE</name>
<sequence length="126" mass="14108">MASLTEFESYPDPGSEECIEFNGCTWAGQFAALEGQQPESWVREHNIAAVHSNDFEAYKLKTLRLRKDGAEIDVTVYDMCSDSDCSGCCTQNARPSGFLIDLEKYTVERFGVSADGQVEWRCLDCD</sequence>
<dbReference type="Proteomes" id="UP000075635">
    <property type="component" value="Unassembled WGS sequence"/>
</dbReference>
<accession>A0A150RAX2</accession>
<organism evidence="1 2">
    <name type="scientific">Sorangium cellulosum</name>
    <name type="common">Polyangium cellulosum</name>
    <dbReference type="NCBI Taxonomy" id="56"/>
    <lineage>
        <taxon>Bacteria</taxon>
        <taxon>Pseudomonadati</taxon>
        <taxon>Myxococcota</taxon>
        <taxon>Polyangia</taxon>
        <taxon>Polyangiales</taxon>
        <taxon>Polyangiaceae</taxon>
        <taxon>Sorangium</taxon>
    </lineage>
</organism>
<evidence type="ECO:0000313" key="1">
    <source>
        <dbReference type="EMBL" id="KYF76868.1"/>
    </source>
</evidence>